<protein>
    <recommendedName>
        <fullName evidence="4">Kinesin motor domain-containing protein</fullName>
    </recommendedName>
</protein>
<dbReference type="EMBL" id="JACEIK010005115">
    <property type="protein sequence ID" value="MCE0480760.1"/>
    <property type="molecule type" value="Genomic_DNA"/>
</dbReference>
<evidence type="ECO:0000259" key="4">
    <source>
        <dbReference type="Pfam" id="PF00225"/>
    </source>
</evidence>
<dbReference type="SUPFAM" id="SSF52540">
    <property type="entry name" value="P-loop containing nucleoside triphosphate hydrolases"/>
    <property type="match status" value="1"/>
</dbReference>
<organism evidence="5 6">
    <name type="scientific">Datura stramonium</name>
    <name type="common">Jimsonweed</name>
    <name type="synonym">Common thornapple</name>
    <dbReference type="NCBI Taxonomy" id="4076"/>
    <lineage>
        <taxon>Eukaryota</taxon>
        <taxon>Viridiplantae</taxon>
        <taxon>Streptophyta</taxon>
        <taxon>Embryophyta</taxon>
        <taxon>Tracheophyta</taxon>
        <taxon>Spermatophyta</taxon>
        <taxon>Magnoliopsida</taxon>
        <taxon>eudicotyledons</taxon>
        <taxon>Gunneridae</taxon>
        <taxon>Pentapetalae</taxon>
        <taxon>asterids</taxon>
        <taxon>lamiids</taxon>
        <taxon>Solanales</taxon>
        <taxon>Solanaceae</taxon>
        <taxon>Solanoideae</taxon>
        <taxon>Datureae</taxon>
        <taxon>Datura</taxon>
    </lineage>
</organism>
<feature type="domain" description="Kinesin motor" evidence="4">
    <location>
        <begin position="138"/>
        <end position="212"/>
    </location>
</feature>
<proteinExistence type="predicted"/>
<keyword evidence="1" id="KW-0505">Motor protein</keyword>
<feature type="region of interest" description="Disordered" evidence="2">
    <location>
        <begin position="248"/>
        <end position="288"/>
    </location>
</feature>
<dbReference type="Proteomes" id="UP000823775">
    <property type="component" value="Unassembled WGS sequence"/>
</dbReference>
<feature type="transmembrane region" description="Helical" evidence="3">
    <location>
        <begin position="6"/>
        <end position="32"/>
    </location>
</feature>
<dbReference type="Pfam" id="PF00225">
    <property type="entry name" value="Kinesin"/>
    <property type="match status" value="1"/>
</dbReference>
<accession>A0ABS8VLA1</accession>
<dbReference type="InterPro" id="IPR036961">
    <property type="entry name" value="Kinesin_motor_dom_sf"/>
</dbReference>
<evidence type="ECO:0000256" key="3">
    <source>
        <dbReference type="SAM" id="Phobius"/>
    </source>
</evidence>
<gene>
    <name evidence="5" type="ORF">HAX54_037863</name>
</gene>
<dbReference type="Gene3D" id="3.40.850.10">
    <property type="entry name" value="Kinesin motor domain"/>
    <property type="match status" value="1"/>
</dbReference>
<evidence type="ECO:0000256" key="2">
    <source>
        <dbReference type="SAM" id="MobiDB-lite"/>
    </source>
</evidence>
<keyword evidence="3" id="KW-0472">Membrane</keyword>
<keyword evidence="3" id="KW-0812">Transmembrane</keyword>
<keyword evidence="3" id="KW-1133">Transmembrane helix</keyword>
<dbReference type="InterPro" id="IPR027417">
    <property type="entry name" value="P-loop_NTPase"/>
</dbReference>
<keyword evidence="6" id="KW-1185">Reference proteome</keyword>
<reference evidence="5 6" key="1">
    <citation type="journal article" date="2021" name="BMC Genomics">
        <title>Datura genome reveals duplications of psychoactive alkaloid biosynthetic genes and high mutation rate following tissue culture.</title>
        <authorList>
            <person name="Rajewski A."/>
            <person name="Carter-House D."/>
            <person name="Stajich J."/>
            <person name="Litt A."/>
        </authorList>
    </citation>
    <scope>NUCLEOTIDE SEQUENCE [LARGE SCALE GENOMIC DNA]</scope>
    <source>
        <strain evidence="5">AR-01</strain>
    </source>
</reference>
<sequence>MGLLFIKLIMIGGKVSAIIVLNLGMILLNAGIWSRKMKGKKEVEGVYRRSKPKRKIKPKIKQVWVAKPTHKVTTEPVNVDAEKDSTQLEGLDVFRDTIIGEPSIEIDDNVHNRSTILENKAPLVPPFNSLVIIPNSNSNADWFAYGLTSSEKTHTMRGSATEPGVVLMAVQDLFNFIGEKVDEDEKPIADEAAPSIIEEVKKTYEVEKPTVEAPPSAIIEKLMSTDEEEKQKADEPHVLEIEEVKKAEKEQKPIVDEPVPTTVEEEGKPTTKGPPATTIEEIMKSLMN</sequence>
<comment type="caution">
    <text evidence="5">The sequence shown here is derived from an EMBL/GenBank/DDBJ whole genome shotgun (WGS) entry which is preliminary data.</text>
</comment>
<evidence type="ECO:0000313" key="5">
    <source>
        <dbReference type="EMBL" id="MCE0480760.1"/>
    </source>
</evidence>
<name>A0ABS8VLA1_DATST</name>
<dbReference type="InterPro" id="IPR001752">
    <property type="entry name" value="Kinesin_motor_dom"/>
</dbReference>
<evidence type="ECO:0000256" key="1">
    <source>
        <dbReference type="ARBA" id="ARBA00023175"/>
    </source>
</evidence>
<evidence type="ECO:0000313" key="6">
    <source>
        <dbReference type="Proteomes" id="UP000823775"/>
    </source>
</evidence>